<protein>
    <recommendedName>
        <fullName evidence="4">Metal-dependent hydrolase</fullName>
    </recommendedName>
</protein>
<dbReference type="PANTHER" id="PTHR39456">
    <property type="entry name" value="METAL-DEPENDENT HYDROLASE"/>
    <property type="match status" value="1"/>
</dbReference>
<dbReference type="EMBL" id="CP046172">
    <property type="protein sequence ID" value="QIS10649.1"/>
    <property type="molecule type" value="Genomic_DNA"/>
</dbReference>
<dbReference type="Proteomes" id="UP000503540">
    <property type="component" value="Chromosome"/>
</dbReference>
<accession>A0A6G9YBP7</accession>
<dbReference type="AlphaFoldDB" id="A0A6G9YBP7"/>
<evidence type="ECO:0000313" key="2">
    <source>
        <dbReference type="EMBL" id="QIS10649.1"/>
    </source>
</evidence>
<dbReference type="KEGG" id="nah:F5544_13810"/>
<gene>
    <name evidence="2" type="ORF">F5544_13810</name>
</gene>
<dbReference type="PANTHER" id="PTHR39456:SF1">
    <property type="entry name" value="METAL-DEPENDENT HYDROLASE"/>
    <property type="match status" value="1"/>
</dbReference>
<feature type="region of interest" description="Disordered" evidence="1">
    <location>
        <begin position="1"/>
        <end position="23"/>
    </location>
</feature>
<dbReference type="Pfam" id="PF10118">
    <property type="entry name" value="Metal_hydrol"/>
    <property type="match status" value="1"/>
</dbReference>
<sequence>MRQQESGAAALRPDRPVEHPAPRIFGAQIHPAQGQLFARPDLEHLAGDLTGRLGRHREDEMGADRRREADRPHQPLLDQARLGQRPPDGARRLREETADLDRGGIQFRFRHNRHPLRRIRACQPAFHGAPPGEGGSNRHVYVTRRCIYVYDVCYSNAGTDATRRHPWIGVPMKLLRRRPGIDPGEVALHARNVRFDWTDTPLRWMPDEPIASHVINALNLLLPEGERMFCATYAEALPYVKDEKLREAMHGFIGQESMHAETHDKVLHEVLAVHGIDPEPYVRQAEYLFRKTLVPTDVHGVAGRQVLVDRLAFIAALEHFFAYLGDWVLNADLEKFGADPRMADLFRWHGAEEVEHRHVAHDVALYFGVGYVRRAAVMALTFPIFVTLVARGAKFLVHQDPTLPNHRYPRLVLRIFGSMWRGALPGVPSLLRSALSTYKPGYNPESVGSTAQAVAYLAESPAARAVAS</sequence>
<name>A0A6G9YBP7_9NOCA</name>
<feature type="compositionally biased region" description="Basic and acidic residues" evidence="1">
    <location>
        <begin position="12"/>
        <end position="21"/>
    </location>
</feature>
<reference evidence="2 3" key="1">
    <citation type="journal article" date="2019" name="ACS Chem. Biol.">
        <title>Identification and Mobilization of a Cryptic Antibiotic Biosynthesis Gene Locus from a Human-Pathogenic Nocardia Isolate.</title>
        <authorList>
            <person name="Herisse M."/>
            <person name="Ishida K."/>
            <person name="Porter J.L."/>
            <person name="Howden B."/>
            <person name="Hertweck C."/>
            <person name="Stinear T.P."/>
            <person name="Pidot S.J."/>
        </authorList>
    </citation>
    <scope>NUCLEOTIDE SEQUENCE [LARGE SCALE GENOMIC DNA]</scope>
    <source>
        <strain evidence="2 3">AUSMDU00012717</strain>
    </source>
</reference>
<feature type="compositionally biased region" description="Basic and acidic residues" evidence="1">
    <location>
        <begin position="56"/>
        <end position="73"/>
    </location>
</feature>
<evidence type="ECO:0000313" key="3">
    <source>
        <dbReference type="Proteomes" id="UP000503540"/>
    </source>
</evidence>
<feature type="region of interest" description="Disordered" evidence="1">
    <location>
        <begin position="49"/>
        <end position="90"/>
    </location>
</feature>
<keyword evidence="3" id="KW-1185">Reference proteome</keyword>
<evidence type="ECO:0008006" key="4">
    <source>
        <dbReference type="Google" id="ProtNLM"/>
    </source>
</evidence>
<evidence type="ECO:0000256" key="1">
    <source>
        <dbReference type="SAM" id="MobiDB-lite"/>
    </source>
</evidence>
<proteinExistence type="predicted"/>
<organism evidence="2 3">
    <name type="scientific">Nocardia arthritidis</name>
    <dbReference type="NCBI Taxonomy" id="228602"/>
    <lineage>
        <taxon>Bacteria</taxon>
        <taxon>Bacillati</taxon>
        <taxon>Actinomycetota</taxon>
        <taxon>Actinomycetes</taxon>
        <taxon>Mycobacteriales</taxon>
        <taxon>Nocardiaceae</taxon>
        <taxon>Nocardia</taxon>
    </lineage>
</organism>
<dbReference type="InterPro" id="IPR016516">
    <property type="entry name" value="UCP07580"/>
</dbReference>